<gene>
    <name evidence="9" type="ORF">LCGC14_0215820</name>
</gene>
<dbReference type="GO" id="GO:0003677">
    <property type="term" value="F:DNA binding"/>
    <property type="evidence" value="ECO:0007669"/>
    <property type="project" value="UniProtKB-KW"/>
</dbReference>
<sequence>MEVGSIKPQRLSDTIVAQLESMILEGALKAGERLPAERVLAERFGVSRPSLREAMQKMVAQGLLVSRQGGGNYVAENLGSSFRDPLLGLLERRPEAHRDLLEFRHTLETSCAYHAAQRATEMDLAHLTEAYQALQACYAPGSTASPADEGAADARFHLAIAEASHNTVLLHTIRGLFDLLKRNVVTNIGGMYALRGEARSMLSDQHQQLYRAIMEGRADDARTCASQHLDYVQEVLAQSREQDERRARSQRRSQSFNTSALCSPNKGGAVR</sequence>
<dbReference type="InterPro" id="IPR011711">
    <property type="entry name" value="GntR_C"/>
</dbReference>
<feature type="region of interest" description="Disordered" evidence="7">
    <location>
        <begin position="237"/>
        <end position="271"/>
    </location>
</feature>
<dbReference type="PROSITE" id="PS50949">
    <property type="entry name" value="HTH_GNTR"/>
    <property type="match status" value="1"/>
</dbReference>
<evidence type="ECO:0000313" key="9">
    <source>
        <dbReference type="EMBL" id="KKN91700.1"/>
    </source>
</evidence>
<feature type="domain" description="HTH gntR-type" evidence="8">
    <location>
        <begin position="9"/>
        <end position="77"/>
    </location>
</feature>
<evidence type="ECO:0000256" key="7">
    <source>
        <dbReference type="SAM" id="MobiDB-lite"/>
    </source>
</evidence>
<dbReference type="InterPro" id="IPR008920">
    <property type="entry name" value="TF_FadR/GntR_C"/>
</dbReference>
<dbReference type="PRINTS" id="PR00035">
    <property type="entry name" value="HTHGNTR"/>
</dbReference>
<dbReference type="Pfam" id="PF07729">
    <property type="entry name" value="FCD"/>
    <property type="match status" value="1"/>
</dbReference>
<organism evidence="9">
    <name type="scientific">marine sediment metagenome</name>
    <dbReference type="NCBI Taxonomy" id="412755"/>
    <lineage>
        <taxon>unclassified sequences</taxon>
        <taxon>metagenomes</taxon>
        <taxon>ecological metagenomes</taxon>
    </lineage>
</organism>
<evidence type="ECO:0000256" key="1">
    <source>
        <dbReference type="ARBA" id="ARBA00022491"/>
    </source>
</evidence>
<comment type="function">
    <text evidence="5">Transcriptional repressor for the pyruvate dehydrogenase complex genes aceEF and lpd.</text>
</comment>
<dbReference type="Gene3D" id="1.20.120.530">
    <property type="entry name" value="GntR ligand-binding domain-like"/>
    <property type="match status" value="1"/>
</dbReference>
<dbReference type="AlphaFoldDB" id="A0A0F9UES4"/>
<keyword evidence="3" id="KW-0238">DNA-binding</keyword>
<dbReference type="InterPro" id="IPR000524">
    <property type="entry name" value="Tscrpt_reg_HTH_GntR"/>
</dbReference>
<dbReference type="Gene3D" id="1.10.10.10">
    <property type="entry name" value="Winged helix-like DNA-binding domain superfamily/Winged helix DNA-binding domain"/>
    <property type="match status" value="1"/>
</dbReference>
<evidence type="ECO:0000256" key="4">
    <source>
        <dbReference type="ARBA" id="ARBA00023163"/>
    </source>
</evidence>
<proteinExistence type="predicted"/>
<evidence type="ECO:0000256" key="6">
    <source>
        <dbReference type="ARBA" id="ARBA00039592"/>
    </source>
</evidence>
<evidence type="ECO:0000256" key="3">
    <source>
        <dbReference type="ARBA" id="ARBA00023125"/>
    </source>
</evidence>
<evidence type="ECO:0000256" key="2">
    <source>
        <dbReference type="ARBA" id="ARBA00023015"/>
    </source>
</evidence>
<dbReference type="CDD" id="cd07377">
    <property type="entry name" value="WHTH_GntR"/>
    <property type="match status" value="1"/>
</dbReference>
<dbReference type="SMART" id="SM00895">
    <property type="entry name" value="FCD"/>
    <property type="match status" value="1"/>
</dbReference>
<keyword evidence="1" id="KW-0678">Repressor</keyword>
<dbReference type="SMART" id="SM00345">
    <property type="entry name" value="HTH_GNTR"/>
    <property type="match status" value="1"/>
</dbReference>
<dbReference type="SUPFAM" id="SSF48008">
    <property type="entry name" value="GntR ligand-binding domain-like"/>
    <property type="match status" value="1"/>
</dbReference>
<dbReference type="PANTHER" id="PTHR43537:SF34">
    <property type="entry name" value="PYRUVATE DEHYDROGENASE COMPLEX REPRESSOR"/>
    <property type="match status" value="1"/>
</dbReference>
<dbReference type="EMBL" id="LAZR01000101">
    <property type="protein sequence ID" value="KKN91700.1"/>
    <property type="molecule type" value="Genomic_DNA"/>
</dbReference>
<accession>A0A0F9UES4</accession>
<dbReference type="InterPro" id="IPR036388">
    <property type="entry name" value="WH-like_DNA-bd_sf"/>
</dbReference>
<dbReference type="InterPro" id="IPR036390">
    <property type="entry name" value="WH_DNA-bd_sf"/>
</dbReference>
<name>A0A0F9UES4_9ZZZZ</name>
<keyword evidence="4" id="KW-0804">Transcription</keyword>
<dbReference type="PANTHER" id="PTHR43537">
    <property type="entry name" value="TRANSCRIPTIONAL REGULATOR, GNTR FAMILY"/>
    <property type="match status" value="1"/>
</dbReference>
<evidence type="ECO:0000256" key="5">
    <source>
        <dbReference type="ARBA" id="ARBA00037357"/>
    </source>
</evidence>
<evidence type="ECO:0000259" key="8">
    <source>
        <dbReference type="PROSITE" id="PS50949"/>
    </source>
</evidence>
<protein>
    <recommendedName>
        <fullName evidence="6">Pyruvate dehydrogenase complex repressor</fullName>
    </recommendedName>
</protein>
<comment type="caution">
    <text evidence="9">The sequence shown here is derived from an EMBL/GenBank/DDBJ whole genome shotgun (WGS) entry which is preliminary data.</text>
</comment>
<keyword evidence="2" id="KW-0805">Transcription regulation</keyword>
<dbReference type="SUPFAM" id="SSF46785">
    <property type="entry name" value="Winged helix' DNA-binding domain"/>
    <property type="match status" value="1"/>
</dbReference>
<reference evidence="9" key="1">
    <citation type="journal article" date="2015" name="Nature">
        <title>Complex archaea that bridge the gap between prokaryotes and eukaryotes.</title>
        <authorList>
            <person name="Spang A."/>
            <person name="Saw J.H."/>
            <person name="Jorgensen S.L."/>
            <person name="Zaremba-Niedzwiedzka K."/>
            <person name="Martijn J."/>
            <person name="Lind A.E."/>
            <person name="van Eijk R."/>
            <person name="Schleper C."/>
            <person name="Guy L."/>
            <person name="Ettema T.J."/>
        </authorList>
    </citation>
    <scope>NUCLEOTIDE SEQUENCE</scope>
</reference>
<dbReference type="Pfam" id="PF00392">
    <property type="entry name" value="GntR"/>
    <property type="match status" value="1"/>
</dbReference>
<dbReference type="GO" id="GO:0003700">
    <property type="term" value="F:DNA-binding transcription factor activity"/>
    <property type="evidence" value="ECO:0007669"/>
    <property type="project" value="InterPro"/>
</dbReference>